<sequence>MSADTFIHRLTDRLAADPARTVFIYEDGAMDAGAVLSRIQFHARALAARGIGRGTLLSLFAPTAPDAICLRYAASLLGAATCYLSAPPSAAMRAALIAKIAPTLLVVFPQTRALLPPGLDVPVRAVGDCGPDLARLDQDVPEGDDIACQALPEDLGVIHSSGGSTGLPKGSCRDFATYSRMVDGPPNPARRQLVNGRLAYLSGVMVDATLLGGGTVVLRDGFSIADTLAQIESQRITDLFLVEPQLFELMDDPALADTDISSLRMIVHIGASAPAVLRQRARARLGAVVAHPYGASEQGVVTFLSPAEHDPGLPERFTSAGRLVPGVDLRLRKADGTLAATGEPGLIETRPANMAQSYRHQPDLSTTAFADGWYHSGDMGVLDAAGYLHVLGRADDITGTGDALVTSTGLEDTLCRLPGVRYAVVVLDRDSGRRVAAVEPWPGGEIDRDACTAALAEAYGAEVADATAIIPLPRVPRTEQGKPDRQAIKELGAGA</sequence>
<dbReference type="InterPro" id="IPR042099">
    <property type="entry name" value="ANL_N_sf"/>
</dbReference>
<dbReference type="Gene3D" id="3.30.300.30">
    <property type="match status" value="1"/>
</dbReference>
<keyword evidence="1 3" id="KW-0436">Ligase</keyword>
<dbReference type="Proteomes" id="UP000606044">
    <property type="component" value="Unassembled WGS sequence"/>
</dbReference>
<evidence type="ECO:0000256" key="1">
    <source>
        <dbReference type="ARBA" id="ARBA00022598"/>
    </source>
</evidence>
<evidence type="ECO:0000259" key="2">
    <source>
        <dbReference type="Pfam" id="PF00501"/>
    </source>
</evidence>
<dbReference type="Gene3D" id="3.40.50.12780">
    <property type="entry name" value="N-terminal domain of ligase-like"/>
    <property type="match status" value="1"/>
</dbReference>
<dbReference type="InterPro" id="IPR050237">
    <property type="entry name" value="ATP-dep_AMP-bd_enzyme"/>
</dbReference>
<dbReference type="EMBL" id="BMCT01000005">
    <property type="protein sequence ID" value="GGF73766.1"/>
    <property type="molecule type" value="Genomic_DNA"/>
</dbReference>
<evidence type="ECO:0000313" key="3">
    <source>
        <dbReference type="EMBL" id="GGF73766.1"/>
    </source>
</evidence>
<protein>
    <submittedName>
        <fullName evidence="3">Fatty acid CoA ligase</fullName>
    </submittedName>
</protein>
<organism evidence="3 4">
    <name type="scientific">Azorhizobium oxalatiphilum</name>
    <dbReference type="NCBI Taxonomy" id="980631"/>
    <lineage>
        <taxon>Bacteria</taxon>
        <taxon>Pseudomonadati</taxon>
        <taxon>Pseudomonadota</taxon>
        <taxon>Alphaproteobacteria</taxon>
        <taxon>Hyphomicrobiales</taxon>
        <taxon>Xanthobacteraceae</taxon>
        <taxon>Azorhizobium</taxon>
    </lineage>
</organism>
<gene>
    <name evidence="3" type="ORF">GCM10007301_36970</name>
</gene>
<evidence type="ECO:0000313" key="4">
    <source>
        <dbReference type="Proteomes" id="UP000606044"/>
    </source>
</evidence>
<keyword evidence="4" id="KW-1185">Reference proteome</keyword>
<accession>A0A917C629</accession>
<name>A0A917C629_9HYPH</name>
<dbReference type="PANTHER" id="PTHR43767:SF8">
    <property type="entry name" value="LONG-CHAIN-FATTY-ACID--COA LIGASE"/>
    <property type="match status" value="1"/>
</dbReference>
<reference evidence="3" key="1">
    <citation type="journal article" date="2014" name="Int. J. Syst. Evol. Microbiol.">
        <title>Complete genome sequence of Corynebacterium casei LMG S-19264T (=DSM 44701T), isolated from a smear-ripened cheese.</title>
        <authorList>
            <consortium name="US DOE Joint Genome Institute (JGI-PGF)"/>
            <person name="Walter F."/>
            <person name="Albersmeier A."/>
            <person name="Kalinowski J."/>
            <person name="Ruckert C."/>
        </authorList>
    </citation>
    <scope>NUCLEOTIDE SEQUENCE</scope>
    <source>
        <strain evidence="3">CCM 7897</strain>
    </source>
</reference>
<dbReference type="InterPro" id="IPR045851">
    <property type="entry name" value="AMP-bd_C_sf"/>
</dbReference>
<dbReference type="Pfam" id="PF00501">
    <property type="entry name" value="AMP-binding"/>
    <property type="match status" value="1"/>
</dbReference>
<dbReference type="InterPro" id="IPR000873">
    <property type="entry name" value="AMP-dep_synth/lig_dom"/>
</dbReference>
<feature type="domain" description="AMP-dependent synthetase/ligase" evidence="2">
    <location>
        <begin position="13"/>
        <end position="358"/>
    </location>
</feature>
<dbReference type="GO" id="GO:0016874">
    <property type="term" value="F:ligase activity"/>
    <property type="evidence" value="ECO:0007669"/>
    <property type="project" value="UniProtKB-KW"/>
</dbReference>
<proteinExistence type="predicted"/>
<dbReference type="PANTHER" id="PTHR43767">
    <property type="entry name" value="LONG-CHAIN-FATTY-ACID--COA LIGASE"/>
    <property type="match status" value="1"/>
</dbReference>
<dbReference type="RefSeq" id="WP_188581257.1">
    <property type="nucleotide sequence ID" value="NZ_BMCT01000005.1"/>
</dbReference>
<comment type="caution">
    <text evidence="3">The sequence shown here is derived from an EMBL/GenBank/DDBJ whole genome shotgun (WGS) entry which is preliminary data.</text>
</comment>
<dbReference type="SUPFAM" id="SSF56801">
    <property type="entry name" value="Acetyl-CoA synthetase-like"/>
    <property type="match status" value="1"/>
</dbReference>
<dbReference type="CDD" id="cd04433">
    <property type="entry name" value="AFD_class_I"/>
    <property type="match status" value="1"/>
</dbReference>
<reference evidence="3" key="2">
    <citation type="submission" date="2020-09" db="EMBL/GenBank/DDBJ databases">
        <authorList>
            <person name="Sun Q."/>
            <person name="Sedlacek I."/>
        </authorList>
    </citation>
    <scope>NUCLEOTIDE SEQUENCE</scope>
    <source>
        <strain evidence="3">CCM 7897</strain>
    </source>
</reference>
<dbReference type="AlphaFoldDB" id="A0A917C629"/>